<dbReference type="Proteomes" id="UP000283576">
    <property type="component" value="Unassembled WGS sequence"/>
</dbReference>
<organism evidence="1 2">
    <name type="scientific">Staphylococcus gallinarum</name>
    <dbReference type="NCBI Taxonomy" id="1293"/>
    <lineage>
        <taxon>Bacteria</taxon>
        <taxon>Bacillati</taxon>
        <taxon>Bacillota</taxon>
        <taxon>Bacilli</taxon>
        <taxon>Bacillales</taxon>
        <taxon>Staphylococcaceae</taxon>
        <taxon>Staphylococcus</taxon>
    </lineage>
</organism>
<evidence type="ECO:0000313" key="2">
    <source>
        <dbReference type="Proteomes" id="UP000283576"/>
    </source>
</evidence>
<accession>A0A418HNY0</accession>
<dbReference type="RefSeq" id="WP_119624529.1">
    <property type="nucleotide sequence ID" value="NZ_QXRZ01000004.1"/>
</dbReference>
<protein>
    <recommendedName>
        <fullName evidence="3">Phage protein</fullName>
    </recommendedName>
</protein>
<gene>
    <name evidence="1" type="ORF">BUZ01_08660</name>
</gene>
<dbReference type="EMBL" id="QXRZ01000004">
    <property type="protein sequence ID" value="RIL42917.1"/>
    <property type="molecule type" value="Genomic_DNA"/>
</dbReference>
<evidence type="ECO:0008006" key="3">
    <source>
        <dbReference type="Google" id="ProtNLM"/>
    </source>
</evidence>
<name>A0A418HNY0_STAGA</name>
<proteinExistence type="predicted"/>
<sequence>MKIKTKKQLNLPQLIEWAMKNDMHERSFCGDRYGDAVHFDENEDMLCDHVSLTETFTVEVEEEITEDTRLDLIERFIDGMGSVCYTSNRMTIKESLRCDSKECTTTHFYIENDDRELVLIWRDGKLVE</sequence>
<reference evidence="1 2" key="1">
    <citation type="journal article" date="2016" name="Front. Microbiol.">
        <title>Comprehensive Phylogenetic Analysis of Bovine Non-aureus Staphylococci Species Based on Whole-Genome Sequencing.</title>
        <authorList>
            <person name="Naushad S."/>
            <person name="Barkema H.W."/>
            <person name="Luby C."/>
            <person name="Condas L.A."/>
            <person name="Nobrega D.B."/>
            <person name="Carson D.A."/>
            <person name="De Buck J."/>
        </authorList>
    </citation>
    <scope>NUCLEOTIDE SEQUENCE [LARGE SCALE GENOMIC DNA]</scope>
    <source>
        <strain evidence="1 2">SNUC 1388</strain>
    </source>
</reference>
<dbReference type="AlphaFoldDB" id="A0A418HNY0"/>
<comment type="caution">
    <text evidence="1">The sequence shown here is derived from an EMBL/GenBank/DDBJ whole genome shotgun (WGS) entry which is preliminary data.</text>
</comment>
<evidence type="ECO:0000313" key="1">
    <source>
        <dbReference type="EMBL" id="RIL42917.1"/>
    </source>
</evidence>